<evidence type="ECO:0000313" key="5">
    <source>
        <dbReference type="Proteomes" id="UP000037179"/>
    </source>
</evidence>
<evidence type="ECO:0000259" key="2">
    <source>
        <dbReference type="Pfam" id="PF18998"/>
    </source>
</evidence>
<evidence type="ECO:0000313" key="3">
    <source>
        <dbReference type="EMBL" id="APA98696.1"/>
    </source>
</evidence>
<accession>A0ABC9YZL6</accession>
<evidence type="ECO:0000313" key="6">
    <source>
        <dbReference type="Proteomes" id="UP000180166"/>
    </source>
</evidence>
<dbReference type="KEGG" id="nsr:NS506_04648"/>
<dbReference type="EMBL" id="BBYQ01000097">
    <property type="protein sequence ID" value="GAP30898.1"/>
    <property type="molecule type" value="Genomic_DNA"/>
</dbReference>
<reference evidence="3 6" key="3">
    <citation type="submission" date="2016-10" db="EMBL/GenBank/DDBJ databases">
        <title>Genome sequence of Nocardia seriolae strain EM150506, isolated from Anguila japonica.</title>
        <authorList>
            <person name="Han H.-J."/>
        </authorList>
    </citation>
    <scope>NUCLEOTIDE SEQUENCE [LARGE SCALE GENOMIC DNA]</scope>
    <source>
        <strain evidence="3 6">EM150506</strain>
    </source>
</reference>
<name>A0ABC9YZL6_9NOCA</name>
<keyword evidence="5" id="KW-1185">Reference proteome</keyword>
<dbReference type="Proteomes" id="UP000037179">
    <property type="component" value="Unassembled WGS sequence"/>
</dbReference>
<dbReference type="InterPro" id="IPR044060">
    <property type="entry name" value="Bacterial_rp_domain"/>
</dbReference>
<organism evidence="4 5">
    <name type="scientific">Nocardia seriolae</name>
    <dbReference type="NCBI Taxonomy" id="37332"/>
    <lineage>
        <taxon>Bacteria</taxon>
        <taxon>Bacillati</taxon>
        <taxon>Actinomycetota</taxon>
        <taxon>Actinomycetes</taxon>
        <taxon>Mycobacteriales</taxon>
        <taxon>Nocardiaceae</taxon>
        <taxon>Nocardia</taxon>
    </lineage>
</organism>
<gene>
    <name evidence="3" type="ORF">NS506_04648</name>
    <name evidence="4" type="ORF">NSK11_contig00097-0031</name>
</gene>
<reference evidence="5" key="1">
    <citation type="submission" date="2015-07" db="EMBL/GenBank/DDBJ databases">
        <title>Nocardia seriolae U-1 whole genome shotgun sequence.</title>
        <authorList>
            <person name="Imajoh M."/>
            <person name="Fukumoto Y."/>
            <person name="Sukeda M."/>
            <person name="Yamane J."/>
            <person name="Yamasaki K."/>
            <person name="Shimizu M."/>
            <person name="Ohnishi K."/>
            <person name="Oshima S."/>
        </authorList>
    </citation>
    <scope>NUCLEOTIDE SEQUENCE [LARGE SCALE GENOMIC DNA]</scope>
    <source>
        <strain evidence="5">U-1</strain>
    </source>
</reference>
<dbReference type="AlphaFoldDB" id="A0ABC9YZL6"/>
<dbReference type="Pfam" id="PF18998">
    <property type="entry name" value="Flg_new_2"/>
    <property type="match status" value="1"/>
</dbReference>
<dbReference type="RefSeq" id="WP_036551989.1">
    <property type="nucleotide sequence ID" value="NZ_AP028459.1"/>
</dbReference>
<feature type="signal peptide" evidence="1">
    <location>
        <begin position="1"/>
        <end position="33"/>
    </location>
</feature>
<sequence length="137" mass="14341">MSRNPSRPRSRHLLIAALLIAAPELGLPSPATAKDTAQLQIWFDGWGGGTVTSSPAGINCHQSRYDWQTGAGGQITGTCAISVPAGTSVTLTARPDPDSYFNLWDQGDTPTITRTVSGSSSATVVFCPNDDLCSAAY</sequence>
<evidence type="ECO:0000313" key="4">
    <source>
        <dbReference type="EMBL" id="GAP30898.1"/>
    </source>
</evidence>
<feature type="chain" id="PRO_5044722415" description="Bacterial repeat domain-containing protein" evidence="1">
    <location>
        <begin position="34"/>
        <end position="137"/>
    </location>
</feature>
<proteinExistence type="predicted"/>
<keyword evidence="1" id="KW-0732">Signal</keyword>
<dbReference type="Proteomes" id="UP000180166">
    <property type="component" value="Chromosome"/>
</dbReference>
<protein>
    <recommendedName>
        <fullName evidence="2">Bacterial repeat domain-containing protein</fullName>
    </recommendedName>
</protein>
<dbReference type="EMBL" id="CP017839">
    <property type="protein sequence ID" value="APA98696.1"/>
    <property type="molecule type" value="Genomic_DNA"/>
</dbReference>
<feature type="domain" description="Bacterial repeat" evidence="2">
    <location>
        <begin position="69"/>
        <end position="117"/>
    </location>
</feature>
<evidence type="ECO:0000256" key="1">
    <source>
        <dbReference type="SAM" id="SignalP"/>
    </source>
</evidence>
<reference evidence="4 5" key="2">
    <citation type="journal article" date="2016" name="Genome Announc.">
        <title>Draft Genome Sequence of Erythromycin- and Oxytetracycline-Sensitive Nocardia seriolae Strain U-1 (NBRC 110359).</title>
        <authorList>
            <person name="Imajoh M."/>
            <person name="Sukeda M."/>
            <person name="Shimizu M."/>
            <person name="Yamane J."/>
            <person name="Ohnishi K."/>
            <person name="Oshima S."/>
        </authorList>
    </citation>
    <scope>NUCLEOTIDE SEQUENCE [LARGE SCALE GENOMIC DNA]</scope>
    <source>
        <strain evidence="4 5">U-1</strain>
    </source>
</reference>